<evidence type="ECO:0000256" key="2">
    <source>
        <dbReference type="ARBA" id="ARBA00022692"/>
    </source>
</evidence>
<evidence type="ECO:0008006" key="10">
    <source>
        <dbReference type="Google" id="ProtNLM"/>
    </source>
</evidence>
<dbReference type="Pfam" id="PF00560">
    <property type="entry name" value="LRR_1"/>
    <property type="match status" value="1"/>
</dbReference>
<gene>
    <name evidence="8" type="ORF">Ahy_B09g095525</name>
</gene>
<evidence type="ECO:0000256" key="5">
    <source>
        <dbReference type="ARBA" id="ARBA00023136"/>
    </source>
</evidence>
<dbReference type="PANTHER" id="PTHR48063">
    <property type="entry name" value="LRR RECEPTOR-LIKE KINASE"/>
    <property type="match status" value="1"/>
</dbReference>
<comment type="subcellular location">
    <subcellularLocation>
        <location evidence="1">Membrane</location>
        <topology evidence="1">Single-pass type I membrane protein</topology>
    </subcellularLocation>
</comment>
<dbReference type="Gene3D" id="3.80.10.10">
    <property type="entry name" value="Ribonuclease Inhibitor"/>
    <property type="match status" value="3"/>
</dbReference>
<evidence type="ECO:0000313" key="9">
    <source>
        <dbReference type="Proteomes" id="UP000289738"/>
    </source>
</evidence>
<evidence type="ECO:0000256" key="6">
    <source>
        <dbReference type="ARBA" id="ARBA00023170"/>
    </source>
</evidence>
<dbReference type="AlphaFoldDB" id="A0A444XEH1"/>
<evidence type="ECO:0000256" key="3">
    <source>
        <dbReference type="ARBA" id="ARBA00022729"/>
    </source>
</evidence>
<dbReference type="Proteomes" id="UP000289738">
    <property type="component" value="Chromosome B09"/>
</dbReference>
<keyword evidence="7" id="KW-0325">Glycoprotein</keyword>
<name>A0A444XEH1_ARAHY</name>
<dbReference type="PANTHER" id="PTHR48063:SF98">
    <property type="entry name" value="LRR RECEPTOR-LIKE SERINE_THREONINE-PROTEIN KINASE FLS2"/>
    <property type="match status" value="1"/>
</dbReference>
<comment type="caution">
    <text evidence="8">The sequence shown here is derived from an EMBL/GenBank/DDBJ whole genome shotgun (WGS) entry which is preliminary data.</text>
</comment>
<dbReference type="InterPro" id="IPR001611">
    <property type="entry name" value="Leu-rich_rpt"/>
</dbReference>
<evidence type="ECO:0000256" key="7">
    <source>
        <dbReference type="ARBA" id="ARBA00023180"/>
    </source>
</evidence>
<keyword evidence="2" id="KW-0812">Transmembrane</keyword>
<dbReference type="GO" id="GO:0016020">
    <property type="term" value="C:membrane"/>
    <property type="evidence" value="ECO:0007669"/>
    <property type="project" value="UniProtKB-SubCell"/>
</dbReference>
<evidence type="ECO:0000256" key="1">
    <source>
        <dbReference type="ARBA" id="ARBA00004479"/>
    </source>
</evidence>
<keyword evidence="9" id="KW-1185">Reference proteome</keyword>
<keyword evidence="6" id="KW-0675">Receptor</keyword>
<dbReference type="SUPFAM" id="SSF52058">
    <property type="entry name" value="L domain-like"/>
    <property type="match status" value="1"/>
</dbReference>
<reference evidence="8 9" key="1">
    <citation type="submission" date="2019-01" db="EMBL/GenBank/DDBJ databases">
        <title>Sequencing of cultivated peanut Arachis hypogaea provides insights into genome evolution and oil improvement.</title>
        <authorList>
            <person name="Chen X."/>
        </authorList>
    </citation>
    <scope>NUCLEOTIDE SEQUENCE [LARGE SCALE GENOMIC DNA]</scope>
    <source>
        <strain evidence="9">cv. Fuhuasheng</strain>
        <tissue evidence="8">Leaves</tissue>
    </source>
</reference>
<protein>
    <recommendedName>
        <fullName evidence="10">LRR receptor-like serine/threonine-protein kinase</fullName>
    </recommendedName>
</protein>
<keyword evidence="5" id="KW-0472">Membrane</keyword>
<evidence type="ECO:0000256" key="4">
    <source>
        <dbReference type="ARBA" id="ARBA00022989"/>
    </source>
</evidence>
<dbReference type="InterPro" id="IPR046956">
    <property type="entry name" value="RLP23-like"/>
</dbReference>
<accession>A0A444XEH1</accession>
<organism evidence="8 9">
    <name type="scientific">Arachis hypogaea</name>
    <name type="common">Peanut</name>
    <dbReference type="NCBI Taxonomy" id="3818"/>
    <lineage>
        <taxon>Eukaryota</taxon>
        <taxon>Viridiplantae</taxon>
        <taxon>Streptophyta</taxon>
        <taxon>Embryophyta</taxon>
        <taxon>Tracheophyta</taxon>
        <taxon>Spermatophyta</taxon>
        <taxon>Magnoliopsida</taxon>
        <taxon>eudicotyledons</taxon>
        <taxon>Gunneridae</taxon>
        <taxon>Pentapetalae</taxon>
        <taxon>rosids</taxon>
        <taxon>fabids</taxon>
        <taxon>Fabales</taxon>
        <taxon>Fabaceae</taxon>
        <taxon>Papilionoideae</taxon>
        <taxon>50 kb inversion clade</taxon>
        <taxon>dalbergioids sensu lato</taxon>
        <taxon>Dalbergieae</taxon>
        <taxon>Pterocarpus clade</taxon>
        <taxon>Arachis</taxon>
    </lineage>
</organism>
<keyword evidence="4" id="KW-1133">Transmembrane helix</keyword>
<sequence>MCKLDFLKILDLSNNKLSGPIPSCCGVSLFASRNMESVFVESVYPRLEMWGELNISSLFELQFLSFLELDNNNFSIIHYHGQGGNSSNNLYYLDLSDNGNLKADHMLHWISNLSFLQYQDLTGINLQDETNWLQLVRLLPSISELYLEYCGLQNIYPSLQYANFTALNVLDLSNNDFVQAKLPNWIFNFSSGELNISSLFELQFLIFLELGTMTSSSSIIMYQDLTGINLQDETNWLQLVRLLPSISELYVEYYRLRDIYPSLQYANFTAFNVLDLSNNDFVQAKFPNWIFNFSSEKKIVANGEESIVTTLLAKSRGSVLLVLKFILFVVMMLTNCIALQGENSSNNLHHLDLSNKGNLKADHILHWISTLSSMKYLDLTGINLQEETNWLQLVTLLPSLSELYLEYYGVRDIYPSLQYANFTTLDVLDLSNNDFVPAKLPHWIFNFRSGISAIFLSKYSLQGQLPQTFPHFQTLDSLFFG</sequence>
<dbReference type="EMBL" id="SDMP01000019">
    <property type="protein sequence ID" value="RYQ88126.1"/>
    <property type="molecule type" value="Genomic_DNA"/>
</dbReference>
<proteinExistence type="predicted"/>
<dbReference type="STRING" id="3818.A0A444XEH1"/>
<dbReference type="InterPro" id="IPR032675">
    <property type="entry name" value="LRR_dom_sf"/>
</dbReference>
<evidence type="ECO:0000313" key="8">
    <source>
        <dbReference type="EMBL" id="RYQ88126.1"/>
    </source>
</evidence>
<keyword evidence="3" id="KW-0732">Signal</keyword>